<gene>
    <name evidence="2" type="ORF">SLS60_002248</name>
</gene>
<comment type="caution">
    <text evidence="2">The sequence shown here is derived from an EMBL/GenBank/DDBJ whole genome shotgun (WGS) entry which is preliminary data.</text>
</comment>
<evidence type="ECO:0000313" key="3">
    <source>
        <dbReference type="Proteomes" id="UP001521785"/>
    </source>
</evidence>
<evidence type="ECO:0000313" key="2">
    <source>
        <dbReference type="EMBL" id="KAL1610578.1"/>
    </source>
</evidence>
<feature type="region of interest" description="Disordered" evidence="1">
    <location>
        <begin position="1"/>
        <end position="35"/>
    </location>
</feature>
<keyword evidence="3" id="KW-1185">Reference proteome</keyword>
<dbReference type="EMBL" id="JAKJXO020000002">
    <property type="protein sequence ID" value="KAL1610578.1"/>
    <property type="molecule type" value="Genomic_DNA"/>
</dbReference>
<name>A0ABR3S261_9PLEO</name>
<dbReference type="PANTHER" id="PTHR42085:SF1">
    <property type="entry name" value="F-BOX DOMAIN-CONTAINING PROTEIN"/>
    <property type="match status" value="1"/>
</dbReference>
<proteinExistence type="predicted"/>
<reference evidence="2 3" key="1">
    <citation type="submission" date="2024-02" db="EMBL/GenBank/DDBJ databases">
        <title>De novo assembly and annotation of 12 fungi associated with fruit tree decline syndrome in Ontario, Canada.</title>
        <authorList>
            <person name="Sulman M."/>
            <person name="Ellouze W."/>
            <person name="Ilyukhin E."/>
        </authorList>
    </citation>
    <scope>NUCLEOTIDE SEQUENCE [LARGE SCALE GENOMIC DNA]</scope>
    <source>
        <strain evidence="2 3">M42-189</strain>
    </source>
</reference>
<organism evidence="2 3">
    <name type="scientific">Paraconiothyrium brasiliense</name>
    <dbReference type="NCBI Taxonomy" id="300254"/>
    <lineage>
        <taxon>Eukaryota</taxon>
        <taxon>Fungi</taxon>
        <taxon>Dikarya</taxon>
        <taxon>Ascomycota</taxon>
        <taxon>Pezizomycotina</taxon>
        <taxon>Dothideomycetes</taxon>
        <taxon>Pleosporomycetidae</taxon>
        <taxon>Pleosporales</taxon>
        <taxon>Massarineae</taxon>
        <taxon>Didymosphaeriaceae</taxon>
        <taxon>Paraconiothyrium</taxon>
    </lineage>
</organism>
<dbReference type="InterPro" id="IPR038883">
    <property type="entry name" value="AN11006-like"/>
</dbReference>
<protein>
    <submittedName>
        <fullName evidence="2">Uncharacterized protein</fullName>
    </submittedName>
</protein>
<dbReference type="PANTHER" id="PTHR42085">
    <property type="entry name" value="F-BOX DOMAIN-CONTAINING PROTEIN"/>
    <property type="match status" value="1"/>
</dbReference>
<evidence type="ECO:0000256" key="1">
    <source>
        <dbReference type="SAM" id="MobiDB-lite"/>
    </source>
</evidence>
<accession>A0ABR3S261</accession>
<dbReference type="Proteomes" id="UP001521785">
    <property type="component" value="Unassembled WGS sequence"/>
</dbReference>
<sequence>MARKKWQRSTFGDPAATGDASSGPKLSPPLHDRKLKPFPFLKLPAEVRNMVYDLASEESVDDKDRDVYGPPSLTKRYIHQTPAGSFSSSRRVFLGLTQVCRQLRSEFRPLYIERNEVCVRADESADYIKLMWQLAAEGAPTRGLITRVAADVSLGMNIDVDVLPILKVCGNRTAISARFFSRRVHSMSVGVHKSVNTDLKALFTEDRSKWLSFYNEHLSQVTLTLHKNLPLVAFYFKEGFNFENVVELYHMGRYKQTMMLFGIIEASGGISWDDTSLPWLIRESFERVPGQELSHGMHDFDDWYGRVGNRRVVSK</sequence>